<keyword evidence="3" id="KW-1185">Reference proteome</keyword>
<accession>A0A1Q9LRH6</accession>
<evidence type="ECO:0000313" key="3">
    <source>
        <dbReference type="Proteomes" id="UP000186040"/>
    </source>
</evidence>
<reference evidence="2 3" key="1">
    <citation type="submission" date="2016-10" db="EMBL/GenBank/DDBJ databases">
        <title>The Draft Genome Sequence of Actinokineospora bangkokensis 44EHWT reveals the biosynthetic pathway of antifungal compounds Thailandins with unusual extender unit butylmalonyl-CoA.</title>
        <authorList>
            <person name="Greule A."/>
            <person name="Intra B."/>
            <person name="Flemming S."/>
            <person name="Rommel M.G."/>
            <person name="Panbangred W."/>
            <person name="Bechthold A."/>
        </authorList>
    </citation>
    <scope>NUCLEOTIDE SEQUENCE [LARGE SCALE GENOMIC DNA]</scope>
    <source>
        <strain evidence="2 3">44EHW</strain>
    </source>
</reference>
<feature type="transmembrane region" description="Helical" evidence="1">
    <location>
        <begin position="116"/>
        <end position="134"/>
    </location>
</feature>
<feature type="transmembrane region" description="Helical" evidence="1">
    <location>
        <begin position="210"/>
        <end position="233"/>
    </location>
</feature>
<feature type="transmembrane region" description="Helical" evidence="1">
    <location>
        <begin position="433"/>
        <end position="451"/>
    </location>
</feature>
<feature type="transmembrane region" description="Helical" evidence="1">
    <location>
        <begin position="463"/>
        <end position="487"/>
    </location>
</feature>
<dbReference type="EMBL" id="MKQR01000007">
    <property type="protein sequence ID" value="OLR94657.1"/>
    <property type="molecule type" value="Genomic_DNA"/>
</dbReference>
<keyword evidence="1" id="KW-0472">Membrane</keyword>
<keyword evidence="1" id="KW-1133">Transmembrane helix</keyword>
<evidence type="ECO:0008006" key="4">
    <source>
        <dbReference type="Google" id="ProtNLM"/>
    </source>
</evidence>
<feature type="transmembrane region" description="Helical" evidence="1">
    <location>
        <begin position="402"/>
        <end position="421"/>
    </location>
</feature>
<name>A0A1Q9LRH6_9PSEU</name>
<comment type="caution">
    <text evidence="2">The sequence shown here is derived from an EMBL/GenBank/DDBJ whole genome shotgun (WGS) entry which is preliminary data.</text>
</comment>
<feature type="transmembrane region" description="Helical" evidence="1">
    <location>
        <begin position="240"/>
        <end position="259"/>
    </location>
</feature>
<keyword evidence="1" id="KW-0812">Transmembrane</keyword>
<sequence length="513" mass="52634">MESVSGPAGRTATLDPVRRLTSATCAALLALLGCALAMGLLGGTPTGIADNGDGSRVYCGAGLVPQTPTGRAAWLGGVVFDFDRTAPCADPQPSAAVWALRLAGAGQDPFSLTRLGWLYALGVALVTAAAAWALSRRGGWWPLLLLPAAAPLANQDFVRFFLSTFAEPPGLLGTYAVLCGTIAIAATSPAHRPERVVGLVLTAGGGVLAVLAKVSFLPVLGIALLVCLLTVVGTHRWRRLLTGPAVAVAVGLLAVGPVTRALDWQEVSYPGVNSFNLAYTLVLTEVPGSAAELGLPEAAQDYAGNGYYPNGPEAAPGAPVVLADPAAVRGASWAVLMTNPGALLRALGNGLIATEGRELDYLADYPWEPGNRPLPVGKALSGAQGADPVSFRGWLGGFVVPWKPFAVAGLGLLLGLVTLFVRRHPVVLALGRAAGLATVTALGLVGLAVLGDGYFEVAKHVWLAAYLLDAAMLAGVGALLALVVSLVRRRPADPVPLPDHDDAPTVEFPRVTA</sequence>
<feature type="transmembrane region" description="Helical" evidence="1">
    <location>
        <begin position="20"/>
        <end position="41"/>
    </location>
</feature>
<feature type="transmembrane region" description="Helical" evidence="1">
    <location>
        <begin position="170"/>
        <end position="190"/>
    </location>
</feature>
<dbReference type="AlphaFoldDB" id="A0A1Q9LRH6"/>
<dbReference type="Proteomes" id="UP000186040">
    <property type="component" value="Unassembled WGS sequence"/>
</dbReference>
<evidence type="ECO:0000313" key="2">
    <source>
        <dbReference type="EMBL" id="OLR94657.1"/>
    </source>
</evidence>
<dbReference type="STRING" id="1193682.BJP25_13125"/>
<organism evidence="2 3">
    <name type="scientific">Actinokineospora bangkokensis</name>
    <dbReference type="NCBI Taxonomy" id="1193682"/>
    <lineage>
        <taxon>Bacteria</taxon>
        <taxon>Bacillati</taxon>
        <taxon>Actinomycetota</taxon>
        <taxon>Actinomycetes</taxon>
        <taxon>Pseudonocardiales</taxon>
        <taxon>Pseudonocardiaceae</taxon>
        <taxon>Actinokineospora</taxon>
    </lineage>
</organism>
<protein>
    <recommendedName>
        <fullName evidence="4">Glycosyltransferase RgtA/B/C/D-like domain-containing protein</fullName>
    </recommendedName>
</protein>
<proteinExistence type="predicted"/>
<evidence type="ECO:0000256" key="1">
    <source>
        <dbReference type="SAM" id="Phobius"/>
    </source>
</evidence>
<gene>
    <name evidence="2" type="ORF">BJP25_13125</name>
</gene>